<feature type="compositionally biased region" description="Low complexity" evidence="1">
    <location>
        <begin position="165"/>
        <end position="178"/>
    </location>
</feature>
<evidence type="ECO:0000256" key="1">
    <source>
        <dbReference type="SAM" id="MobiDB-lite"/>
    </source>
</evidence>
<dbReference type="AlphaFoldDB" id="A0A7C8MG39"/>
<accession>A0A7C8MG39</accession>
<protein>
    <submittedName>
        <fullName evidence="2">Uncharacterized protein</fullName>
    </submittedName>
</protein>
<dbReference type="EMBL" id="JAADJZ010000028">
    <property type="protein sequence ID" value="KAF2866265.1"/>
    <property type="molecule type" value="Genomic_DNA"/>
</dbReference>
<dbReference type="Proteomes" id="UP000481861">
    <property type="component" value="Unassembled WGS sequence"/>
</dbReference>
<keyword evidence="3" id="KW-1185">Reference proteome</keyword>
<comment type="caution">
    <text evidence="2">The sequence shown here is derived from an EMBL/GenBank/DDBJ whole genome shotgun (WGS) entry which is preliminary data.</text>
</comment>
<sequence length="190" mass="20852">MSTIATQDESRPWSLRLGGEREALAERHPSGLPRHVHPFNFDPASEERWTVRVGTSDDATPQQAGWRRRQSRHMRLPPIAVRPISVHDRREPSSCGGRRVLACFSNTARRCAHAYLLILRIYPCTAVQPKTTPAGAASAPYGEVPGQLVNAAPKGCPCAACKTVARRSPSTPRPRAVPCSRGPRTSGYLR</sequence>
<proteinExistence type="predicted"/>
<feature type="region of interest" description="Disordered" evidence="1">
    <location>
        <begin position="165"/>
        <end position="190"/>
    </location>
</feature>
<organism evidence="2 3">
    <name type="scientific">Massariosphaeria phaeospora</name>
    <dbReference type="NCBI Taxonomy" id="100035"/>
    <lineage>
        <taxon>Eukaryota</taxon>
        <taxon>Fungi</taxon>
        <taxon>Dikarya</taxon>
        <taxon>Ascomycota</taxon>
        <taxon>Pezizomycotina</taxon>
        <taxon>Dothideomycetes</taxon>
        <taxon>Pleosporomycetidae</taxon>
        <taxon>Pleosporales</taxon>
        <taxon>Pleosporales incertae sedis</taxon>
        <taxon>Massariosphaeria</taxon>
    </lineage>
</organism>
<name>A0A7C8MG39_9PLEO</name>
<evidence type="ECO:0000313" key="2">
    <source>
        <dbReference type="EMBL" id="KAF2866265.1"/>
    </source>
</evidence>
<reference evidence="2 3" key="1">
    <citation type="submission" date="2020-01" db="EMBL/GenBank/DDBJ databases">
        <authorList>
            <consortium name="DOE Joint Genome Institute"/>
            <person name="Haridas S."/>
            <person name="Albert R."/>
            <person name="Binder M."/>
            <person name="Bloem J."/>
            <person name="Labutti K."/>
            <person name="Salamov A."/>
            <person name="Andreopoulos B."/>
            <person name="Baker S.E."/>
            <person name="Barry K."/>
            <person name="Bills G."/>
            <person name="Bluhm B.H."/>
            <person name="Cannon C."/>
            <person name="Castanera R."/>
            <person name="Culley D.E."/>
            <person name="Daum C."/>
            <person name="Ezra D."/>
            <person name="Gonzalez J.B."/>
            <person name="Henrissat B."/>
            <person name="Kuo A."/>
            <person name="Liang C."/>
            <person name="Lipzen A."/>
            <person name="Lutzoni F."/>
            <person name="Magnuson J."/>
            <person name="Mondo S."/>
            <person name="Nolan M."/>
            <person name="Ohm R."/>
            <person name="Pangilinan J."/>
            <person name="Park H.-J.H."/>
            <person name="Ramirez L."/>
            <person name="Alfaro M."/>
            <person name="Sun H."/>
            <person name="Tritt A."/>
            <person name="Yoshinaga Y."/>
            <person name="Zwiers L.-H.L."/>
            <person name="Turgeon B.G."/>
            <person name="Goodwin S.B."/>
            <person name="Spatafora J.W."/>
            <person name="Crous P.W."/>
            <person name="Grigoriev I.V."/>
        </authorList>
    </citation>
    <scope>NUCLEOTIDE SEQUENCE [LARGE SCALE GENOMIC DNA]</scope>
    <source>
        <strain evidence="2 3">CBS 611.86</strain>
    </source>
</reference>
<gene>
    <name evidence="2" type="ORF">BDV95DRAFT_205960</name>
</gene>
<evidence type="ECO:0000313" key="3">
    <source>
        <dbReference type="Proteomes" id="UP000481861"/>
    </source>
</evidence>